<keyword evidence="8 11" id="KW-0570">Pentose shunt</keyword>
<dbReference type="HAMAP" id="MF_00493">
    <property type="entry name" value="Transaldolase_2"/>
    <property type="match status" value="1"/>
</dbReference>
<evidence type="ECO:0000256" key="10">
    <source>
        <dbReference type="ARBA" id="ARBA00048810"/>
    </source>
</evidence>
<dbReference type="UniPathway" id="UPA00115">
    <property type="reaction ID" value="UER00414"/>
</dbReference>
<evidence type="ECO:0000256" key="7">
    <source>
        <dbReference type="ARBA" id="ARBA00022679"/>
    </source>
</evidence>
<evidence type="ECO:0000256" key="9">
    <source>
        <dbReference type="ARBA" id="ARBA00023270"/>
    </source>
</evidence>
<feature type="active site" description="Schiff-base intermediate with substrate" evidence="11">
    <location>
        <position position="142"/>
    </location>
</feature>
<evidence type="ECO:0000313" key="12">
    <source>
        <dbReference type="EMBL" id="SLM98372.1"/>
    </source>
</evidence>
<dbReference type="EC" id="2.2.1.2" evidence="5 11"/>
<keyword evidence="13" id="KW-1185">Reference proteome</keyword>
<keyword evidence="9 11" id="KW-0704">Schiff base</keyword>
<evidence type="ECO:0000256" key="6">
    <source>
        <dbReference type="ARBA" id="ARBA00022490"/>
    </source>
</evidence>
<dbReference type="Proteomes" id="UP000196581">
    <property type="component" value="Unassembled WGS sequence"/>
</dbReference>
<protein>
    <recommendedName>
        <fullName evidence="5 11">Transaldolase</fullName>
        <ecNumber evidence="5 11">2.2.1.2</ecNumber>
    </recommendedName>
</protein>
<proteinExistence type="inferred from homology"/>
<evidence type="ECO:0000256" key="2">
    <source>
        <dbReference type="ARBA" id="ARBA00004496"/>
    </source>
</evidence>
<dbReference type="GO" id="GO:0005975">
    <property type="term" value="P:carbohydrate metabolic process"/>
    <property type="evidence" value="ECO:0007669"/>
    <property type="project" value="InterPro"/>
</dbReference>
<comment type="similarity">
    <text evidence="4 11">Belongs to the transaldolase family. Type 2 subfamily.</text>
</comment>
<keyword evidence="6 11" id="KW-0963">Cytoplasm</keyword>
<organism evidence="12 13">
    <name type="scientific">Brevibacterium yomogidense</name>
    <dbReference type="NCBI Taxonomy" id="946573"/>
    <lineage>
        <taxon>Bacteria</taxon>
        <taxon>Bacillati</taxon>
        <taxon>Actinomycetota</taxon>
        <taxon>Actinomycetes</taxon>
        <taxon>Micrococcales</taxon>
        <taxon>Brevibacteriaceae</taxon>
        <taxon>Brevibacterium</taxon>
    </lineage>
</organism>
<keyword evidence="7 11" id="KW-0808">Transferase</keyword>
<accession>A0A1X6XGF7</accession>
<dbReference type="CDD" id="cd00955">
    <property type="entry name" value="Transaldolase_like"/>
    <property type="match status" value="1"/>
</dbReference>
<dbReference type="InterPro" id="IPR018225">
    <property type="entry name" value="Transaldolase_AS"/>
</dbReference>
<evidence type="ECO:0000256" key="5">
    <source>
        <dbReference type="ARBA" id="ARBA00013151"/>
    </source>
</evidence>
<evidence type="ECO:0000256" key="11">
    <source>
        <dbReference type="HAMAP-Rule" id="MF_00493"/>
    </source>
</evidence>
<evidence type="ECO:0000313" key="13">
    <source>
        <dbReference type="Proteomes" id="UP000196581"/>
    </source>
</evidence>
<evidence type="ECO:0000256" key="1">
    <source>
        <dbReference type="ARBA" id="ARBA00003518"/>
    </source>
</evidence>
<dbReference type="GO" id="GO:0006098">
    <property type="term" value="P:pentose-phosphate shunt"/>
    <property type="evidence" value="ECO:0007669"/>
    <property type="project" value="UniProtKB-UniRule"/>
</dbReference>
<comment type="catalytic activity">
    <reaction evidence="10 11">
        <text>D-sedoheptulose 7-phosphate + D-glyceraldehyde 3-phosphate = D-erythrose 4-phosphate + beta-D-fructose 6-phosphate</text>
        <dbReference type="Rhea" id="RHEA:17053"/>
        <dbReference type="ChEBI" id="CHEBI:16897"/>
        <dbReference type="ChEBI" id="CHEBI:57483"/>
        <dbReference type="ChEBI" id="CHEBI:57634"/>
        <dbReference type="ChEBI" id="CHEBI:59776"/>
        <dbReference type="EC" id="2.2.1.2"/>
    </reaction>
</comment>
<dbReference type="PANTHER" id="PTHR10683:SF31">
    <property type="entry name" value="TRANSALDOLASE"/>
    <property type="match status" value="1"/>
</dbReference>
<dbReference type="InterPro" id="IPR013785">
    <property type="entry name" value="Aldolase_TIM"/>
</dbReference>
<dbReference type="GO" id="GO:0005737">
    <property type="term" value="C:cytoplasm"/>
    <property type="evidence" value="ECO:0007669"/>
    <property type="project" value="UniProtKB-SubCell"/>
</dbReference>
<evidence type="ECO:0000256" key="4">
    <source>
        <dbReference type="ARBA" id="ARBA00008426"/>
    </source>
</evidence>
<comment type="function">
    <text evidence="1 11">Transaldolase is important for the balance of metabolites in the pentose-phosphate pathway.</text>
</comment>
<dbReference type="Gene3D" id="3.20.20.70">
    <property type="entry name" value="Aldolase class I"/>
    <property type="match status" value="1"/>
</dbReference>
<comment type="pathway">
    <text evidence="3 11">Carbohydrate degradation; pentose phosphate pathway; D-glyceraldehyde 3-phosphate and beta-D-fructose 6-phosphate from D-ribose 5-phosphate and D-xylulose 5-phosphate (non-oxidative stage): step 2/3.</text>
</comment>
<name>A0A1X6XGF7_9MICO</name>
<dbReference type="SUPFAM" id="SSF51569">
    <property type="entry name" value="Aldolase"/>
    <property type="match status" value="1"/>
</dbReference>
<dbReference type="PIRSF" id="PIRSF036915">
    <property type="entry name" value="Trnald_Bac_Plnt"/>
    <property type="match status" value="1"/>
</dbReference>
<evidence type="ECO:0000256" key="3">
    <source>
        <dbReference type="ARBA" id="ARBA00004857"/>
    </source>
</evidence>
<dbReference type="GO" id="GO:0004801">
    <property type="term" value="F:transaldolase activity"/>
    <property type="evidence" value="ECO:0007669"/>
    <property type="project" value="UniProtKB-UniRule"/>
</dbReference>
<evidence type="ECO:0000256" key="8">
    <source>
        <dbReference type="ARBA" id="ARBA00023126"/>
    </source>
</evidence>
<reference evidence="13" key="1">
    <citation type="submission" date="2017-02" db="EMBL/GenBank/DDBJ databases">
        <authorList>
            <person name="Dridi B."/>
        </authorList>
    </citation>
    <scope>NUCLEOTIDE SEQUENCE [LARGE SCALE GENOMIC DNA]</scope>
    <source>
        <strain evidence="13">B Co 03.10</strain>
    </source>
</reference>
<dbReference type="AlphaFoldDB" id="A0A1X6XGF7"/>
<dbReference type="EMBL" id="FWFF01000014">
    <property type="protein sequence ID" value="SLM98372.1"/>
    <property type="molecule type" value="Genomic_DNA"/>
</dbReference>
<dbReference type="InterPro" id="IPR001585">
    <property type="entry name" value="TAL/FSA"/>
</dbReference>
<dbReference type="PROSITE" id="PS01054">
    <property type="entry name" value="TRANSALDOLASE_1"/>
    <property type="match status" value="1"/>
</dbReference>
<dbReference type="NCBIfam" id="NF002881">
    <property type="entry name" value="PRK03343.1"/>
    <property type="match status" value="1"/>
</dbReference>
<dbReference type="Pfam" id="PF00923">
    <property type="entry name" value="TAL_FSA"/>
    <property type="match status" value="1"/>
</dbReference>
<dbReference type="PANTHER" id="PTHR10683">
    <property type="entry name" value="TRANSALDOLASE"/>
    <property type="match status" value="1"/>
</dbReference>
<comment type="subcellular location">
    <subcellularLocation>
        <location evidence="2 11">Cytoplasm</location>
    </subcellularLocation>
</comment>
<sequence length="384" mass="40622">MQQNAPLAELSAAGVSVWLDDLSRTRLESGSLAELVETRSIVGVTTNPTIFASAIASDAAYTEQTDELARAGVSPEEAIDALTVADVRAACDLLEPVWQRTEGADGRVSLEVSPSLAHDGEGTIEAASRLASAVDRPNVMIKIPATEEGVFAIPRVLERGISVNVTLIFSLDQYRKVVEAYLSGLERAREAGVDLSTLHSVASVFVSRIDAEVDARLASIGTEQASGLRGEAGLANCRLTHRVRSQVFDSERFRVLEAAGARAQRLLWASTGTKDPSYPDTMYVTGLVTPDTVNTMPEKTLDAFADHGTVGGDSMPGTYVAADAHFDSLSGLGIDYADVMDKLEREGLEKFSASWDELVATVAGRLAGADGTDASGTASGRSDE</sequence>
<dbReference type="InterPro" id="IPR004732">
    <property type="entry name" value="Transaldolase_2"/>
</dbReference>
<gene>
    <name evidence="11" type="primary">tal</name>
    <name evidence="12" type="ORF">FM105_08855</name>
</gene>
<dbReference type="NCBIfam" id="TIGR00876">
    <property type="entry name" value="tal_mycobact"/>
    <property type="match status" value="1"/>
</dbReference>